<feature type="non-terminal residue" evidence="1">
    <location>
        <position position="45"/>
    </location>
</feature>
<dbReference type="AlphaFoldDB" id="X0UXX0"/>
<evidence type="ECO:0008006" key="2">
    <source>
        <dbReference type="Google" id="ProtNLM"/>
    </source>
</evidence>
<name>X0UXX0_9ZZZZ</name>
<protein>
    <recommendedName>
        <fullName evidence="2">Metallo-beta-lactamase domain-containing protein</fullName>
    </recommendedName>
</protein>
<dbReference type="EMBL" id="BARS01025425">
    <property type="protein sequence ID" value="GAG04012.1"/>
    <property type="molecule type" value="Genomic_DNA"/>
</dbReference>
<evidence type="ECO:0000313" key="1">
    <source>
        <dbReference type="EMBL" id="GAG04012.1"/>
    </source>
</evidence>
<comment type="caution">
    <text evidence="1">The sequence shown here is derived from an EMBL/GenBank/DDBJ whole genome shotgun (WGS) entry which is preliminary data.</text>
</comment>
<accession>X0UXX0</accession>
<reference evidence="1" key="1">
    <citation type="journal article" date="2014" name="Front. Microbiol.">
        <title>High frequency of phylogenetically diverse reductive dehalogenase-homologous genes in deep subseafloor sedimentary metagenomes.</title>
        <authorList>
            <person name="Kawai M."/>
            <person name="Futagami T."/>
            <person name="Toyoda A."/>
            <person name="Takaki Y."/>
            <person name="Nishi S."/>
            <person name="Hori S."/>
            <person name="Arai W."/>
            <person name="Tsubouchi T."/>
            <person name="Morono Y."/>
            <person name="Uchiyama I."/>
            <person name="Ito T."/>
            <person name="Fujiyama A."/>
            <person name="Inagaki F."/>
            <person name="Takami H."/>
        </authorList>
    </citation>
    <scope>NUCLEOTIDE SEQUENCE</scope>
    <source>
        <strain evidence="1">Expedition CK06-06</strain>
    </source>
</reference>
<organism evidence="1">
    <name type="scientific">marine sediment metagenome</name>
    <dbReference type="NCBI Taxonomy" id="412755"/>
    <lineage>
        <taxon>unclassified sequences</taxon>
        <taxon>metagenomes</taxon>
        <taxon>ecological metagenomes</taxon>
    </lineage>
</organism>
<sequence length="45" mass="4850">MTIVEKENNIQIERLETAPFGTNAYIIICRATGESVLIDAPGDAA</sequence>
<proteinExistence type="predicted"/>
<gene>
    <name evidence="1" type="ORF">S01H1_40187</name>
</gene>